<name>A0A7X0JP60_9HYPH</name>
<feature type="transmembrane region" description="Helical" evidence="1">
    <location>
        <begin position="12"/>
        <end position="33"/>
    </location>
</feature>
<keyword evidence="1" id="KW-1133">Transmembrane helix</keyword>
<protein>
    <submittedName>
        <fullName evidence="3">Flp pilus assembly protein TadG</fullName>
    </submittedName>
</protein>
<dbReference type="RefSeq" id="WP_184656195.1">
    <property type="nucleotide sequence ID" value="NZ_JACHBU010000030.1"/>
</dbReference>
<keyword evidence="4" id="KW-1185">Reference proteome</keyword>
<organism evidence="3 4">
    <name type="scientific">Rhizobium soli</name>
    <dbReference type="NCBI Taxonomy" id="424798"/>
    <lineage>
        <taxon>Bacteria</taxon>
        <taxon>Pseudomonadati</taxon>
        <taxon>Pseudomonadota</taxon>
        <taxon>Alphaproteobacteria</taxon>
        <taxon>Hyphomicrobiales</taxon>
        <taxon>Rhizobiaceae</taxon>
        <taxon>Rhizobium/Agrobacterium group</taxon>
        <taxon>Rhizobium</taxon>
    </lineage>
</organism>
<keyword evidence="1" id="KW-0472">Membrane</keyword>
<evidence type="ECO:0000259" key="2">
    <source>
        <dbReference type="Pfam" id="PF13400"/>
    </source>
</evidence>
<evidence type="ECO:0000313" key="4">
    <source>
        <dbReference type="Proteomes" id="UP000585437"/>
    </source>
</evidence>
<evidence type="ECO:0000313" key="3">
    <source>
        <dbReference type="EMBL" id="MBB6511228.1"/>
    </source>
</evidence>
<evidence type="ECO:0000256" key="1">
    <source>
        <dbReference type="SAM" id="Phobius"/>
    </source>
</evidence>
<comment type="caution">
    <text evidence="3">The sequence shown here is derived from an EMBL/GenBank/DDBJ whole genome shotgun (WGS) entry which is preliminary data.</text>
</comment>
<gene>
    <name evidence="3" type="ORF">F4695_004627</name>
</gene>
<feature type="domain" description="Putative Flp pilus-assembly TadG-like N-terminal" evidence="2">
    <location>
        <begin position="12"/>
        <end position="58"/>
    </location>
</feature>
<accession>A0A7X0JP60</accession>
<dbReference type="Proteomes" id="UP000585437">
    <property type="component" value="Unassembled WGS sequence"/>
</dbReference>
<dbReference type="AlphaFoldDB" id="A0A7X0JP60"/>
<keyword evidence="1" id="KW-0812">Transmembrane</keyword>
<dbReference type="InterPro" id="IPR028087">
    <property type="entry name" value="Tad_N"/>
</dbReference>
<dbReference type="EMBL" id="JACHBU010000030">
    <property type="protein sequence ID" value="MBB6511228.1"/>
    <property type="molecule type" value="Genomic_DNA"/>
</dbReference>
<sequence length="260" mass="27453">MTIRNILQDRGGNFGMITALVATPLIIAAGGAIDYTLATREKVSAQGVADSAALAGARVFNGTNAGAAKVAAERFLAGYAKSLPAGMTYKVSMTGQTVLVTVDGSSQNAFLGMVGLKTIPIGVAASAIAPMKPKSVTFTPTQAQGFWYKKVSILVTRAGSPAEQAIGTVIYQPKTQQNSGQGDMTISPGEEFELGKYSKLVLQMEVKQDGCPLEYKAKVHPNKDVFCEKLGKGQAGYTASLKYDTVLRTDDPNTSHYLFV</sequence>
<reference evidence="3 4" key="1">
    <citation type="submission" date="2020-08" db="EMBL/GenBank/DDBJ databases">
        <title>The Agave Microbiome: Exploring the role of microbial communities in plant adaptations to desert environments.</title>
        <authorList>
            <person name="Partida-Martinez L.P."/>
        </authorList>
    </citation>
    <scope>NUCLEOTIDE SEQUENCE [LARGE SCALE GENOMIC DNA]</scope>
    <source>
        <strain evidence="3 4">AS3.12</strain>
    </source>
</reference>
<dbReference type="Pfam" id="PF13400">
    <property type="entry name" value="Tad"/>
    <property type="match status" value="1"/>
</dbReference>
<proteinExistence type="predicted"/>
<feature type="non-terminal residue" evidence="3">
    <location>
        <position position="260"/>
    </location>
</feature>